<dbReference type="GO" id="GO:0004843">
    <property type="term" value="F:cysteine-type deubiquitinase activity"/>
    <property type="evidence" value="ECO:0007669"/>
    <property type="project" value="InterPro"/>
</dbReference>
<feature type="region of interest" description="Disordered" evidence="7">
    <location>
        <begin position="354"/>
        <end position="413"/>
    </location>
</feature>
<evidence type="ECO:0000313" key="12">
    <source>
        <dbReference type="Proteomes" id="UP000663869"/>
    </source>
</evidence>
<dbReference type="PROSITE" id="PS00972">
    <property type="entry name" value="USP_1"/>
    <property type="match status" value="1"/>
</dbReference>
<name>A0A818ASZ1_9BILA</name>
<evidence type="ECO:0000313" key="10">
    <source>
        <dbReference type="EMBL" id="CAF3411138.1"/>
    </source>
</evidence>
<dbReference type="InterPro" id="IPR050164">
    <property type="entry name" value="Peptidase_C19"/>
</dbReference>
<feature type="compositionally biased region" description="Basic and acidic residues" evidence="7">
    <location>
        <begin position="433"/>
        <end position="445"/>
    </location>
</feature>
<dbReference type="GO" id="GO:0005789">
    <property type="term" value="C:endoplasmic reticulum membrane"/>
    <property type="evidence" value="ECO:0007669"/>
    <property type="project" value="UniProtKB-SubCell"/>
</dbReference>
<dbReference type="Proteomes" id="UP000663862">
    <property type="component" value="Unassembled WGS sequence"/>
</dbReference>
<dbReference type="PANTHER" id="PTHR24006">
    <property type="entry name" value="UBIQUITIN CARBOXYL-TERMINAL HYDROLASE"/>
    <property type="match status" value="1"/>
</dbReference>
<dbReference type="GO" id="GO:0006629">
    <property type="term" value="P:lipid metabolic process"/>
    <property type="evidence" value="ECO:0007669"/>
    <property type="project" value="UniProtKB-KW"/>
</dbReference>
<protein>
    <recommendedName>
        <fullName evidence="9">USP domain-containing protein</fullName>
    </recommendedName>
</protein>
<evidence type="ECO:0000256" key="5">
    <source>
        <dbReference type="ARBA" id="ARBA00023098"/>
    </source>
</evidence>
<dbReference type="GO" id="GO:0005829">
    <property type="term" value="C:cytosol"/>
    <property type="evidence" value="ECO:0007669"/>
    <property type="project" value="TreeGrafter"/>
</dbReference>
<dbReference type="InterPro" id="IPR001394">
    <property type="entry name" value="Peptidase_C19_UCH"/>
</dbReference>
<dbReference type="PROSITE" id="PS50235">
    <property type="entry name" value="USP_3"/>
    <property type="match status" value="1"/>
</dbReference>
<dbReference type="Pfam" id="PF06775">
    <property type="entry name" value="Seipin"/>
    <property type="match status" value="1"/>
</dbReference>
<dbReference type="SUPFAM" id="SSF54001">
    <property type="entry name" value="Cysteine proteinases"/>
    <property type="match status" value="1"/>
</dbReference>
<feature type="compositionally biased region" description="Polar residues" evidence="7">
    <location>
        <begin position="354"/>
        <end position="380"/>
    </location>
</feature>
<evidence type="ECO:0000313" key="11">
    <source>
        <dbReference type="EMBL" id="CAF4425086.1"/>
    </source>
</evidence>
<dbReference type="Gene3D" id="3.90.70.10">
    <property type="entry name" value="Cysteine proteinases"/>
    <property type="match status" value="1"/>
</dbReference>
<evidence type="ECO:0000256" key="7">
    <source>
        <dbReference type="SAM" id="MobiDB-lite"/>
    </source>
</evidence>
<organism evidence="10 12">
    <name type="scientific">Rotaria socialis</name>
    <dbReference type="NCBI Taxonomy" id="392032"/>
    <lineage>
        <taxon>Eukaryota</taxon>
        <taxon>Metazoa</taxon>
        <taxon>Spiralia</taxon>
        <taxon>Gnathifera</taxon>
        <taxon>Rotifera</taxon>
        <taxon>Eurotatoria</taxon>
        <taxon>Bdelloidea</taxon>
        <taxon>Philodinida</taxon>
        <taxon>Philodinidae</taxon>
        <taxon>Rotaria</taxon>
    </lineage>
</organism>
<sequence>MGTSLSTRNLIQYTQSLFTFICGSICLFLLSILTYVTLRKHLIPISHLIIPISLGFPPLLNSKPDFNFLKPPTNIPSYLVSYVNLSDTMYDRYPLDISSHIYRIELSCDSPRSYRNRQLGSFYVQLILYSTSNEIIIEHSRVILFPYQSDIIRLVRTIIFLPLSIFRIGYDRWHLKEILIDRLTNHEKSKRFVEIIQLNIVPSSFQIDRCSIHFNIRDLTGLAYFFIINVNMYEHKCKGCLIDSTHGKLQKKKDALLEFIFADNSLCLTVSAQNVNIITYTLSKDTMCSAVSNVLNSELLFINLIGKKQLKISAIGRNKVLELKAILDCLINKDLDAYQRHVENFCANSISSNNTSKNEASRINLSRSSTHNNSSLLSDTASRKQPKMDKMKHTNKCLENDENFQPMTSNTSKTIEKKRNALYSASNFYAHPQHHDDENDPHSIDDENIDHSTQIQSQSRKRSTETIPSMRFQHATNTTSPYFFQRADNKLKRHISNGESRMSLLSNIHSKPLHSNARLWNDDDDKNDLLWEGHDSAYSTKYLDNSTLIDLSLSKSATSSINLRKKGLKNIGATCYMNSILQCLLNIDPFRYDLMVTNSELITSSLLDENTIYLCVLKILALLQDRQSTQSQHSTTTQITDDERTVESQALINLKKAVEKHSGNFLGSRQQVS</sequence>
<evidence type="ECO:0000259" key="9">
    <source>
        <dbReference type="PROSITE" id="PS50235"/>
    </source>
</evidence>
<feature type="transmembrane region" description="Helical" evidence="8">
    <location>
        <begin position="12"/>
        <end position="35"/>
    </location>
</feature>
<dbReference type="AlphaFoldDB" id="A0A818ASZ1"/>
<keyword evidence="3" id="KW-0256">Endoplasmic reticulum</keyword>
<evidence type="ECO:0000256" key="4">
    <source>
        <dbReference type="ARBA" id="ARBA00022989"/>
    </source>
</evidence>
<comment type="subcellular location">
    <subcellularLocation>
        <location evidence="1">Endoplasmic reticulum membrane</location>
        <topology evidence="1">Multi-pass membrane protein</topology>
    </subcellularLocation>
</comment>
<feature type="domain" description="USP" evidence="9">
    <location>
        <begin position="566"/>
        <end position="673"/>
    </location>
</feature>
<dbReference type="EMBL" id="CAJOBQ010000844">
    <property type="protein sequence ID" value="CAF4425086.1"/>
    <property type="molecule type" value="Genomic_DNA"/>
</dbReference>
<dbReference type="Proteomes" id="UP000663869">
    <property type="component" value="Unassembled WGS sequence"/>
</dbReference>
<dbReference type="InterPro" id="IPR028889">
    <property type="entry name" value="USP"/>
</dbReference>
<keyword evidence="6 8" id="KW-0472">Membrane</keyword>
<dbReference type="InterPro" id="IPR009617">
    <property type="entry name" value="Seipin"/>
</dbReference>
<dbReference type="GO" id="GO:0005634">
    <property type="term" value="C:nucleus"/>
    <property type="evidence" value="ECO:0007669"/>
    <property type="project" value="TreeGrafter"/>
</dbReference>
<evidence type="ECO:0000256" key="8">
    <source>
        <dbReference type="SAM" id="Phobius"/>
    </source>
</evidence>
<gene>
    <name evidence="10" type="ORF">FME351_LOCUS9990</name>
    <name evidence="11" type="ORF">TSG867_LOCUS14870</name>
</gene>
<feature type="compositionally biased region" description="Polar residues" evidence="7">
    <location>
        <begin position="403"/>
        <end position="413"/>
    </location>
</feature>
<keyword evidence="5" id="KW-0443">Lipid metabolism</keyword>
<evidence type="ECO:0000256" key="6">
    <source>
        <dbReference type="ARBA" id="ARBA00023136"/>
    </source>
</evidence>
<dbReference type="Pfam" id="PF00443">
    <property type="entry name" value="UCH"/>
    <property type="match status" value="1"/>
</dbReference>
<keyword evidence="4 8" id="KW-1133">Transmembrane helix</keyword>
<feature type="region of interest" description="Disordered" evidence="7">
    <location>
        <begin position="431"/>
        <end position="472"/>
    </location>
</feature>
<dbReference type="GO" id="GO:0140042">
    <property type="term" value="P:lipid droplet formation"/>
    <property type="evidence" value="ECO:0007669"/>
    <property type="project" value="UniProtKB-ARBA"/>
</dbReference>
<dbReference type="EMBL" id="CAJNYU010001115">
    <property type="protein sequence ID" value="CAF3411138.1"/>
    <property type="molecule type" value="Genomic_DNA"/>
</dbReference>
<keyword evidence="2 8" id="KW-0812">Transmembrane</keyword>
<accession>A0A818ASZ1</accession>
<evidence type="ECO:0000256" key="3">
    <source>
        <dbReference type="ARBA" id="ARBA00022824"/>
    </source>
</evidence>
<proteinExistence type="predicted"/>
<dbReference type="CDD" id="cd23995">
    <property type="entry name" value="Seipin_BSCL2_like"/>
    <property type="match status" value="1"/>
</dbReference>
<evidence type="ECO:0000256" key="2">
    <source>
        <dbReference type="ARBA" id="ARBA00022692"/>
    </source>
</evidence>
<comment type="caution">
    <text evidence="10">The sequence shown here is derived from an EMBL/GenBank/DDBJ whole genome shotgun (WGS) entry which is preliminary data.</text>
</comment>
<evidence type="ECO:0000256" key="1">
    <source>
        <dbReference type="ARBA" id="ARBA00004477"/>
    </source>
</evidence>
<feature type="compositionally biased region" description="Basic and acidic residues" evidence="7">
    <location>
        <begin position="386"/>
        <end position="399"/>
    </location>
</feature>
<dbReference type="InterPro" id="IPR038765">
    <property type="entry name" value="Papain-like_cys_pep_sf"/>
</dbReference>
<reference evidence="10" key="1">
    <citation type="submission" date="2021-02" db="EMBL/GenBank/DDBJ databases">
        <authorList>
            <person name="Nowell W R."/>
        </authorList>
    </citation>
    <scope>NUCLEOTIDE SEQUENCE</scope>
</reference>
<dbReference type="GO" id="GO:0016579">
    <property type="term" value="P:protein deubiquitination"/>
    <property type="evidence" value="ECO:0007669"/>
    <property type="project" value="InterPro"/>
</dbReference>
<dbReference type="InterPro" id="IPR018200">
    <property type="entry name" value="USP_CS"/>
</dbReference>